<evidence type="ECO:0000313" key="3">
    <source>
        <dbReference type="Proteomes" id="UP001519460"/>
    </source>
</evidence>
<feature type="region of interest" description="Disordered" evidence="1">
    <location>
        <begin position="1"/>
        <end position="29"/>
    </location>
</feature>
<comment type="caution">
    <text evidence="2">The sequence shown here is derived from an EMBL/GenBank/DDBJ whole genome shotgun (WGS) entry which is preliminary data.</text>
</comment>
<evidence type="ECO:0000256" key="1">
    <source>
        <dbReference type="SAM" id="MobiDB-lite"/>
    </source>
</evidence>
<reference evidence="2 3" key="1">
    <citation type="journal article" date="2023" name="Sci. Data">
        <title>Genome assembly of the Korean intertidal mud-creeper Batillaria attramentaria.</title>
        <authorList>
            <person name="Patra A.K."/>
            <person name="Ho P.T."/>
            <person name="Jun S."/>
            <person name="Lee S.J."/>
            <person name="Kim Y."/>
            <person name="Won Y.J."/>
        </authorList>
    </citation>
    <scope>NUCLEOTIDE SEQUENCE [LARGE SCALE GENOMIC DNA]</scope>
    <source>
        <strain evidence="2">Wonlab-2016</strain>
    </source>
</reference>
<name>A0ABD0JTX2_9CAEN</name>
<proteinExistence type="predicted"/>
<evidence type="ECO:0000313" key="2">
    <source>
        <dbReference type="EMBL" id="KAK7477958.1"/>
    </source>
</evidence>
<keyword evidence="3" id="KW-1185">Reference proteome</keyword>
<dbReference type="AlphaFoldDB" id="A0ABD0JTX2"/>
<sequence length="113" mass="12670">MDAPPGWNANVAHGMTARHSRLETKPSRQLHLPVKQSPSAYRQNSAQNVKRVTLTSCLALNRVCLPRGDPRTRLLELGTRAGLSLSRRGRRKTPSKIMKSLRCTANRGRRCGW</sequence>
<dbReference type="Proteomes" id="UP001519460">
    <property type="component" value="Unassembled WGS sequence"/>
</dbReference>
<gene>
    <name evidence="2" type="ORF">BaRGS_00030787</name>
</gene>
<accession>A0ABD0JTX2</accession>
<organism evidence="2 3">
    <name type="scientific">Batillaria attramentaria</name>
    <dbReference type="NCBI Taxonomy" id="370345"/>
    <lineage>
        <taxon>Eukaryota</taxon>
        <taxon>Metazoa</taxon>
        <taxon>Spiralia</taxon>
        <taxon>Lophotrochozoa</taxon>
        <taxon>Mollusca</taxon>
        <taxon>Gastropoda</taxon>
        <taxon>Caenogastropoda</taxon>
        <taxon>Sorbeoconcha</taxon>
        <taxon>Cerithioidea</taxon>
        <taxon>Batillariidae</taxon>
        <taxon>Batillaria</taxon>
    </lineage>
</organism>
<dbReference type="EMBL" id="JACVVK020000337">
    <property type="protein sequence ID" value="KAK7477958.1"/>
    <property type="molecule type" value="Genomic_DNA"/>
</dbReference>
<protein>
    <submittedName>
        <fullName evidence="2">Uncharacterized protein</fullName>
    </submittedName>
</protein>